<keyword evidence="3" id="KW-0808">Transferase</keyword>
<comment type="similarity">
    <text evidence="1">Belongs to the protein prenyltransferase subunit alpha family.</text>
</comment>
<dbReference type="PANTHER" id="PTHR11129:SF3">
    <property type="entry name" value="PROTEIN PRENYLTRANSFERASE ALPHA SUBUNIT REPEAT-CONTAINING PROTEIN 1"/>
    <property type="match status" value="1"/>
</dbReference>
<dbReference type="GO" id="GO:0005737">
    <property type="term" value="C:cytoplasm"/>
    <property type="evidence" value="ECO:0007669"/>
    <property type="project" value="TreeGrafter"/>
</dbReference>
<dbReference type="Proteomes" id="UP001283341">
    <property type="component" value="Unassembled WGS sequence"/>
</dbReference>
<evidence type="ECO:0000313" key="5">
    <source>
        <dbReference type="EMBL" id="KAK3315332.1"/>
    </source>
</evidence>
<evidence type="ECO:0000256" key="4">
    <source>
        <dbReference type="ARBA" id="ARBA00022737"/>
    </source>
</evidence>
<dbReference type="AlphaFoldDB" id="A0AAE0M168"/>
<gene>
    <name evidence="5" type="ORF">B0H66DRAFT_341829</name>
</gene>
<organism evidence="5 6">
    <name type="scientific">Apodospora peruviana</name>
    <dbReference type="NCBI Taxonomy" id="516989"/>
    <lineage>
        <taxon>Eukaryota</taxon>
        <taxon>Fungi</taxon>
        <taxon>Dikarya</taxon>
        <taxon>Ascomycota</taxon>
        <taxon>Pezizomycotina</taxon>
        <taxon>Sordariomycetes</taxon>
        <taxon>Sordariomycetidae</taxon>
        <taxon>Sordariales</taxon>
        <taxon>Lasiosphaeriaceae</taxon>
        <taxon>Apodospora</taxon>
    </lineage>
</organism>
<keyword evidence="4" id="KW-0677">Repeat</keyword>
<keyword evidence="6" id="KW-1185">Reference proteome</keyword>
<proteinExistence type="inferred from homology"/>
<evidence type="ECO:0000256" key="1">
    <source>
        <dbReference type="ARBA" id="ARBA00006734"/>
    </source>
</evidence>
<dbReference type="GO" id="GO:0008318">
    <property type="term" value="F:protein prenyltransferase activity"/>
    <property type="evidence" value="ECO:0007669"/>
    <property type="project" value="InterPro"/>
</dbReference>
<comment type="caution">
    <text evidence="5">The sequence shown here is derived from an EMBL/GenBank/DDBJ whole genome shotgun (WGS) entry which is preliminary data.</text>
</comment>
<evidence type="ECO:0000256" key="3">
    <source>
        <dbReference type="ARBA" id="ARBA00022679"/>
    </source>
</evidence>
<evidence type="ECO:0000313" key="6">
    <source>
        <dbReference type="Proteomes" id="UP001283341"/>
    </source>
</evidence>
<dbReference type="Pfam" id="PF01239">
    <property type="entry name" value="PPTA"/>
    <property type="match status" value="2"/>
</dbReference>
<reference evidence="5" key="2">
    <citation type="submission" date="2023-06" db="EMBL/GenBank/DDBJ databases">
        <authorList>
            <consortium name="Lawrence Berkeley National Laboratory"/>
            <person name="Haridas S."/>
            <person name="Hensen N."/>
            <person name="Bonometti L."/>
            <person name="Westerberg I."/>
            <person name="Brannstrom I.O."/>
            <person name="Guillou S."/>
            <person name="Cros-Aarteil S."/>
            <person name="Calhoun S."/>
            <person name="Kuo A."/>
            <person name="Mondo S."/>
            <person name="Pangilinan J."/>
            <person name="Riley R."/>
            <person name="Labutti K."/>
            <person name="Andreopoulos B."/>
            <person name="Lipzen A."/>
            <person name="Chen C."/>
            <person name="Yanf M."/>
            <person name="Daum C."/>
            <person name="Ng V."/>
            <person name="Clum A."/>
            <person name="Steindorff A."/>
            <person name="Ohm R."/>
            <person name="Martin F."/>
            <person name="Silar P."/>
            <person name="Natvig D."/>
            <person name="Lalanne C."/>
            <person name="Gautier V."/>
            <person name="Ament-Velasquez S.L."/>
            <person name="Kruys A."/>
            <person name="Hutchinson M.I."/>
            <person name="Powell A.J."/>
            <person name="Barry K."/>
            <person name="Miller A.N."/>
            <person name="Grigoriev I.V."/>
            <person name="Debuchy R."/>
            <person name="Gladieux P."/>
            <person name="Thoren M.H."/>
            <person name="Johannesson H."/>
        </authorList>
    </citation>
    <scope>NUCLEOTIDE SEQUENCE</scope>
    <source>
        <strain evidence="5">CBS 118394</strain>
    </source>
</reference>
<accession>A0AAE0M168</accession>
<dbReference type="SUPFAM" id="SSF48439">
    <property type="entry name" value="Protein prenylyltransferase"/>
    <property type="match status" value="1"/>
</dbReference>
<sequence>MSRALDKDVVASLQTGDPLAAYKAISEVLTWSKSNDGLDEIEILRRNERFQDGTYVLRDGLAVGVIKVGLVQAFLVARKMLAAHLDGTTPRASDELFATTGVILLMDPEYLTAANTRKRLIQSQLYDKDVLVREKHFVDSLLTSRLHRHTKSPTLWSHRRWLLQKFALQDIPLDVLADLTSVVFVAGERHPRNYYAWCHARLLAGLRSGDSGQGILAAVKNWCFQHHTDISGWSFLSFLLNIGASPDKSACSLTLAEVLSLAESLRLTNESVWVFLRTLVASGLVGDEDYRRFLHASQDLMDSSSHEIDKRVLNSARDWSNTYRVKAKE</sequence>
<name>A0AAE0M168_9PEZI</name>
<keyword evidence="2" id="KW-0637">Prenyltransferase</keyword>
<dbReference type="Gene3D" id="1.25.40.120">
    <property type="entry name" value="Protein prenylyltransferase"/>
    <property type="match status" value="1"/>
</dbReference>
<dbReference type="InterPro" id="IPR002088">
    <property type="entry name" value="Prenyl_trans_a"/>
</dbReference>
<evidence type="ECO:0008006" key="7">
    <source>
        <dbReference type="Google" id="ProtNLM"/>
    </source>
</evidence>
<evidence type="ECO:0000256" key="2">
    <source>
        <dbReference type="ARBA" id="ARBA00022602"/>
    </source>
</evidence>
<dbReference type="PANTHER" id="PTHR11129">
    <property type="entry name" value="PROTEIN FARNESYLTRANSFERASE ALPHA SUBUNIT/RAB GERANYLGERANYL TRANSFERASE ALPHA SUBUNIT"/>
    <property type="match status" value="1"/>
</dbReference>
<dbReference type="EMBL" id="JAUEDM010000006">
    <property type="protein sequence ID" value="KAK3315332.1"/>
    <property type="molecule type" value="Genomic_DNA"/>
</dbReference>
<protein>
    <recommendedName>
        <fullName evidence="7">Protein prenyltransferase</fullName>
    </recommendedName>
</protein>
<reference evidence="5" key="1">
    <citation type="journal article" date="2023" name="Mol. Phylogenet. Evol.">
        <title>Genome-scale phylogeny and comparative genomics of the fungal order Sordariales.</title>
        <authorList>
            <person name="Hensen N."/>
            <person name="Bonometti L."/>
            <person name="Westerberg I."/>
            <person name="Brannstrom I.O."/>
            <person name="Guillou S."/>
            <person name="Cros-Aarteil S."/>
            <person name="Calhoun S."/>
            <person name="Haridas S."/>
            <person name="Kuo A."/>
            <person name="Mondo S."/>
            <person name="Pangilinan J."/>
            <person name="Riley R."/>
            <person name="LaButti K."/>
            <person name="Andreopoulos B."/>
            <person name="Lipzen A."/>
            <person name="Chen C."/>
            <person name="Yan M."/>
            <person name="Daum C."/>
            <person name="Ng V."/>
            <person name="Clum A."/>
            <person name="Steindorff A."/>
            <person name="Ohm R.A."/>
            <person name="Martin F."/>
            <person name="Silar P."/>
            <person name="Natvig D.O."/>
            <person name="Lalanne C."/>
            <person name="Gautier V."/>
            <person name="Ament-Velasquez S.L."/>
            <person name="Kruys A."/>
            <person name="Hutchinson M.I."/>
            <person name="Powell A.J."/>
            <person name="Barry K."/>
            <person name="Miller A.N."/>
            <person name="Grigoriev I.V."/>
            <person name="Debuchy R."/>
            <person name="Gladieux P."/>
            <person name="Hiltunen Thoren M."/>
            <person name="Johannesson H."/>
        </authorList>
    </citation>
    <scope>NUCLEOTIDE SEQUENCE</scope>
    <source>
        <strain evidence="5">CBS 118394</strain>
    </source>
</reference>